<organism evidence="1 2">
    <name type="scientific">Nephila pilipes</name>
    <name type="common">Giant wood spider</name>
    <name type="synonym">Nephila maculata</name>
    <dbReference type="NCBI Taxonomy" id="299642"/>
    <lineage>
        <taxon>Eukaryota</taxon>
        <taxon>Metazoa</taxon>
        <taxon>Ecdysozoa</taxon>
        <taxon>Arthropoda</taxon>
        <taxon>Chelicerata</taxon>
        <taxon>Arachnida</taxon>
        <taxon>Araneae</taxon>
        <taxon>Araneomorphae</taxon>
        <taxon>Entelegynae</taxon>
        <taxon>Araneoidea</taxon>
        <taxon>Nephilidae</taxon>
        <taxon>Nephila</taxon>
    </lineage>
</organism>
<protein>
    <submittedName>
        <fullName evidence="1">Uncharacterized protein</fullName>
    </submittedName>
</protein>
<reference evidence="1" key="1">
    <citation type="submission" date="2020-08" db="EMBL/GenBank/DDBJ databases">
        <title>Multicomponent nature underlies the extraordinary mechanical properties of spider dragline silk.</title>
        <authorList>
            <person name="Kono N."/>
            <person name="Nakamura H."/>
            <person name="Mori M."/>
            <person name="Yoshida Y."/>
            <person name="Ohtoshi R."/>
            <person name="Malay A.D."/>
            <person name="Moran D.A.P."/>
            <person name="Tomita M."/>
            <person name="Numata K."/>
            <person name="Arakawa K."/>
        </authorList>
    </citation>
    <scope>NUCLEOTIDE SEQUENCE</scope>
</reference>
<name>A0A8X6NET3_NEPPI</name>
<accession>A0A8X6NET3</accession>
<dbReference type="EMBL" id="BMAW01103799">
    <property type="protein sequence ID" value="GFT11014.1"/>
    <property type="molecule type" value="Genomic_DNA"/>
</dbReference>
<proteinExistence type="predicted"/>
<keyword evidence="2" id="KW-1185">Reference proteome</keyword>
<sequence length="107" mass="12362">MNYSEVLQSLQRLLLTTTEYYLLNFSCVQLESQKLSIVTLFQDSSINVLVELQSRLFEIASPKDSRLQERLFGKIIYTAGQLKESGTNCNMKYEPVTVNFEEKENPD</sequence>
<dbReference type="AlphaFoldDB" id="A0A8X6NET3"/>
<dbReference type="Proteomes" id="UP000887013">
    <property type="component" value="Unassembled WGS sequence"/>
</dbReference>
<evidence type="ECO:0000313" key="1">
    <source>
        <dbReference type="EMBL" id="GFT11014.1"/>
    </source>
</evidence>
<gene>
    <name evidence="1" type="ORF">NPIL_335441</name>
</gene>
<evidence type="ECO:0000313" key="2">
    <source>
        <dbReference type="Proteomes" id="UP000887013"/>
    </source>
</evidence>
<comment type="caution">
    <text evidence="1">The sequence shown here is derived from an EMBL/GenBank/DDBJ whole genome shotgun (WGS) entry which is preliminary data.</text>
</comment>